<evidence type="ECO:0000256" key="5">
    <source>
        <dbReference type="PROSITE-ProRule" id="PRU00042"/>
    </source>
</evidence>
<dbReference type="AlphaFoldDB" id="A0ABD0LDI2"/>
<keyword evidence="4" id="KW-0862">Zinc</keyword>
<evidence type="ECO:0000256" key="4">
    <source>
        <dbReference type="ARBA" id="ARBA00022833"/>
    </source>
</evidence>
<feature type="region of interest" description="Disordered" evidence="6">
    <location>
        <begin position="572"/>
        <end position="611"/>
    </location>
</feature>
<feature type="region of interest" description="Disordered" evidence="6">
    <location>
        <begin position="1074"/>
        <end position="1098"/>
    </location>
</feature>
<dbReference type="InterPro" id="IPR052795">
    <property type="entry name" value="RREB1"/>
</dbReference>
<dbReference type="SUPFAM" id="SSF57667">
    <property type="entry name" value="beta-beta-alpha zinc fingers"/>
    <property type="match status" value="6"/>
</dbReference>
<feature type="compositionally biased region" description="Low complexity" evidence="6">
    <location>
        <begin position="485"/>
        <end position="501"/>
    </location>
</feature>
<feature type="region of interest" description="Disordered" evidence="6">
    <location>
        <begin position="322"/>
        <end position="350"/>
    </location>
</feature>
<feature type="compositionally biased region" description="Polar residues" evidence="6">
    <location>
        <begin position="742"/>
        <end position="753"/>
    </location>
</feature>
<feature type="compositionally biased region" description="Low complexity" evidence="6">
    <location>
        <begin position="732"/>
        <end position="741"/>
    </location>
</feature>
<feature type="compositionally biased region" description="Low complexity" evidence="6">
    <location>
        <begin position="325"/>
        <end position="337"/>
    </location>
</feature>
<dbReference type="PANTHER" id="PTHR46451">
    <property type="entry name" value="RAS-RESPONSIVE ELEMENT-BINDING PROTEIN 1"/>
    <property type="match status" value="1"/>
</dbReference>
<evidence type="ECO:0000313" key="8">
    <source>
        <dbReference type="EMBL" id="KAK7497627.1"/>
    </source>
</evidence>
<dbReference type="FunFam" id="3.30.160.60:FF:001967">
    <property type="entry name" value="Ras-responsive element-binding protein"/>
    <property type="match status" value="1"/>
</dbReference>
<accession>A0ABD0LDI2</accession>
<feature type="region of interest" description="Disordered" evidence="6">
    <location>
        <begin position="228"/>
        <end position="262"/>
    </location>
</feature>
<feature type="domain" description="C2H2-type" evidence="7">
    <location>
        <begin position="149"/>
        <end position="176"/>
    </location>
</feature>
<name>A0ABD0LDI2_9CAEN</name>
<feature type="region of interest" description="Disordered" evidence="6">
    <location>
        <begin position="481"/>
        <end position="501"/>
    </location>
</feature>
<feature type="region of interest" description="Disordered" evidence="6">
    <location>
        <begin position="1"/>
        <end position="29"/>
    </location>
</feature>
<feature type="domain" description="C2H2-type" evidence="7">
    <location>
        <begin position="871"/>
        <end position="899"/>
    </location>
</feature>
<dbReference type="Pfam" id="PF13894">
    <property type="entry name" value="zf-C2H2_4"/>
    <property type="match status" value="1"/>
</dbReference>
<dbReference type="Pfam" id="PF00096">
    <property type="entry name" value="zf-C2H2"/>
    <property type="match status" value="4"/>
</dbReference>
<feature type="compositionally biased region" description="Low complexity" evidence="6">
    <location>
        <begin position="1077"/>
        <end position="1088"/>
    </location>
</feature>
<dbReference type="FunFam" id="3.30.160.60:FF:000100">
    <property type="entry name" value="Zinc finger 45-like"/>
    <property type="match status" value="1"/>
</dbReference>
<dbReference type="Gene3D" id="3.30.160.60">
    <property type="entry name" value="Classic Zinc Finger"/>
    <property type="match status" value="9"/>
</dbReference>
<keyword evidence="2" id="KW-0677">Repeat</keyword>
<sequence>MLHAGDQRMFTPPLGTSPSPLGADTGDSVHEKQKGVFSCKYCGESFNNYRALKGHTRVHLGLSPYKCNLCNYSSADKSTLIRHLRTHNGERPFQCLICDYAFTTKANCERHVRKKHEKVEKEEIEKAITYNKYTTDLSTALDNFHSPDTVCKYCGRDFKFFRALKHHLRSHSSCRQKPFMCTKCQVGFSMKANCIRHIQKQHLDVPQMDIEQFIHVNELSQSAADNDETDDILQGSDDVSCSPASTPGLPAPGSTQPVAHPMPEADSIAGAREFPEPLDFSLKNPVMAARLSDMFSPMMRAALTGLGQEDTHEQPIDLTVRRRSLSPSPSSSSVVSPAPSPVNPSTPFKEQNTAAAKKLPISMTPDLPCHLCKKTFGSKEDLLSHLRDVHQVPVNPLSVDSSFPISDSNNNTSATLMSPFLPLPMISPAQLSSIMQARAAVVASAAAFPPHPAFSHIQQKLAYLGPRPIHPSLLQNMAAVKKEPGTSSQTHSSGSASDSSCDLASVNKILDATDAQKIQAFLKPTSAANSGSDDSEPQSATWESADDDSDQSLDQLYAQSLRSAAIKAEQEAVDGVKNDMPRDKHSPEGVAGKAGEGGATPVKKKRNSYADSPHKLNCPYCPRSFPWVSSLNRHLLTHTGQKPFKCPRCPVTFSTKSNRERHLIRKHGVNMLDPASRQTMDRPYKCNLLKHYKERHPGCSPPERYLEKMAADGDASLDASCMDMDKMDEMSLSNMDSNSLNRTENSSMDSSEMVTPLKPPTASSSPKLVEAVVAALLKREPKETTTTLTPTIGHIDDNDEDSSDNNQPQNDLGYPPLSSSAFSGSAERHINPERDNYNVDKITHCWKCGEEFNSRKLLVRHLKEHNIDLPFKCYLCDASYDSRQECLAHQEKMHSSDWSILKDKNGVDSVETYAERLDRIVERNCKTGQFLEEGDDADGLGLAGMEDGQGADAVASDYLQRKVYCSLCPKRFWSLQDLRRHMRSHTGERPFECDKCQKRFTLKHSMMRHRRKHTTGGIPDSPTVLSEDEDSIQGDNPSKGPASNAGTGHRALRQHLALAAALNKPIVSAVLSAAAAEKTTPALPTTVTETKEGGEEDDGEDILHNLLGVESATIDQIFDAKDSAASLLGVKDKVT</sequence>
<organism evidence="8 9">
    <name type="scientific">Batillaria attramentaria</name>
    <dbReference type="NCBI Taxonomy" id="370345"/>
    <lineage>
        <taxon>Eukaryota</taxon>
        <taxon>Metazoa</taxon>
        <taxon>Spiralia</taxon>
        <taxon>Lophotrochozoa</taxon>
        <taxon>Mollusca</taxon>
        <taxon>Gastropoda</taxon>
        <taxon>Caenogastropoda</taxon>
        <taxon>Sorbeoconcha</taxon>
        <taxon>Cerithioidea</taxon>
        <taxon>Batillariidae</taxon>
        <taxon>Batillaria</taxon>
    </lineage>
</organism>
<keyword evidence="1" id="KW-0479">Metal-binding</keyword>
<evidence type="ECO:0000256" key="1">
    <source>
        <dbReference type="ARBA" id="ARBA00022723"/>
    </source>
</evidence>
<dbReference type="EMBL" id="JACVVK020000056">
    <property type="protein sequence ID" value="KAK7497627.1"/>
    <property type="molecule type" value="Genomic_DNA"/>
</dbReference>
<feature type="domain" description="C2H2-type" evidence="7">
    <location>
        <begin position="843"/>
        <end position="870"/>
    </location>
</feature>
<dbReference type="InterPro" id="IPR036236">
    <property type="entry name" value="Znf_C2H2_sf"/>
</dbReference>
<dbReference type="GO" id="GO:0008270">
    <property type="term" value="F:zinc ion binding"/>
    <property type="evidence" value="ECO:0007669"/>
    <property type="project" value="UniProtKB-KW"/>
</dbReference>
<feature type="domain" description="C2H2-type" evidence="7">
    <location>
        <begin position="991"/>
        <end position="1014"/>
    </location>
</feature>
<dbReference type="PROSITE" id="PS00028">
    <property type="entry name" value="ZINC_FINGER_C2H2_1"/>
    <property type="match status" value="11"/>
</dbReference>
<keyword evidence="3 5" id="KW-0863">Zinc-finger</keyword>
<dbReference type="Proteomes" id="UP001519460">
    <property type="component" value="Unassembled WGS sequence"/>
</dbReference>
<evidence type="ECO:0000256" key="6">
    <source>
        <dbReference type="SAM" id="MobiDB-lite"/>
    </source>
</evidence>
<feature type="region of interest" description="Disordered" evidence="6">
    <location>
        <begin position="782"/>
        <end position="831"/>
    </location>
</feature>
<feature type="domain" description="C2H2-type" evidence="7">
    <location>
        <begin position="37"/>
        <end position="64"/>
    </location>
</feature>
<feature type="domain" description="C2H2-type" evidence="7">
    <location>
        <begin position="616"/>
        <end position="643"/>
    </location>
</feature>
<feature type="domain" description="C2H2-type" evidence="7">
    <location>
        <begin position="93"/>
        <end position="121"/>
    </location>
</feature>
<feature type="compositionally biased region" description="Basic and acidic residues" evidence="6">
    <location>
        <begin position="572"/>
        <end position="587"/>
    </location>
</feature>
<feature type="region of interest" description="Disordered" evidence="6">
    <location>
        <begin position="524"/>
        <end position="550"/>
    </location>
</feature>
<dbReference type="PANTHER" id="PTHR46451:SF1">
    <property type="entry name" value="RAS-RESPONSIVE ELEMENT-BINDING PROTEIN 1"/>
    <property type="match status" value="1"/>
</dbReference>
<dbReference type="PROSITE" id="PS50157">
    <property type="entry name" value="ZINC_FINGER_C2H2_2"/>
    <property type="match status" value="10"/>
</dbReference>
<dbReference type="InterPro" id="IPR013087">
    <property type="entry name" value="Znf_C2H2_type"/>
</dbReference>
<evidence type="ECO:0000313" key="9">
    <source>
        <dbReference type="Proteomes" id="UP001519460"/>
    </source>
</evidence>
<feature type="domain" description="C2H2-type" evidence="7">
    <location>
        <begin position="963"/>
        <end position="990"/>
    </location>
</feature>
<reference evidence="8 9" key="1">
    <citation type="journal article" date="2023" name="Sci. Data">
        <title>Genome assembly of the Korean intertidal mud-creeper Batillaria attramentaria.</title>
        <authorList>
            <person name="Patra A.K."/>
            <person name="Ho P.T."/>
            <person name="Jun S."/>
            <person name="Lee S.J."/>
            <person name="Kim Y."/>
            <person name="Won Y.J."/>
        </authorList>
    </citation>
    <scope>NUCLEOTIDE SEQUENCE [LARGE SCALE GENOMIC DNA]</scope>
    <source>
        <strain evidence="8">Wonlab-2016</strain>
    </source>
</reference>
<dbReference type="FunFam" id="3.30.160.60:FF:002476">
    <property type="entry name" value="Ras responsive element binding protein 1a"/>
    <property type="match status" value="1"/>
</dbReference>
<feature type="region of interest" description="Disordered" evidence="6">
    <location>
        <begin position="1007"/>
        <end position="1048"/>
    </location>
</feature>
<dbReference type="SMART" id="SM00355">
    <property type="entry name" value="ZnF_C2H2"/>
    <property type="match status" value="12"/>
</dbReference>
<feature type="compositionally biased region" description="Polar residues" evidence="6">
    <location>
        <begin position="526"/>
        <end position="542"/>
    </location>
</feature>
<evidence type="ECO:0000259" key="7">
    <source>
        <dbReference type="PROSITE" id="PS50157"/>
    </source>
</evidence>
<comment type="caution">
    <text evidence="8">The sequence shown here is derived from an EMBL/GenBank/DDBJ whole genome shotgun (WGS) entry which is preliminary data.</text>
</comment>
<gene>
    <name evidence="8" type="ORF">BaRGS_00011022</name>
</gene>
<evidence type="ECO:0000256" key="3">
    <source>
        <dbReference type="ARBA" id="ARBA00022771"/>
    </source>
</evidence>
<feature type="region of interest" description="Disordered" evidence="6">
    <location>
        <begin position="732"/>
        <end position="766"/>
    </location>
</feature>
<proteinExistence type="predicted"/>
<dbReference type="Pfam" id="PF13912">
    <property type="entry name" value="zf-C2H2_6"/>
    <property type="match status" value="1"/>
</dbReference>
<protein>
    <recommendedName>
        <fullName evidence="7">C2H2-type domain-containing protein</fullName>
    </recommendedName>
</protein>
<keyword evidence="9" id="KW-1185">Reference proteome</keyword>
<feature type="domain" description="C2H2-type" evidence="7">
    <location>
        <begin position="65"/>
        <end position="92"/>
    </location>
</feature>
<feature type="domain" description="C2H2-type" evidence="7">
    <location>
        <begin position="367"/>
        <end position="390"/>
    </location>
</feature>
<dbReference type="FunFam" id="3.30.160.60:FF:000448">
    <property type="entry name" value="RE1-silencing transcription factor A"/>
    <property type="match status" value="1"/>
</dbReference>
<evidence type="ECO:0000256" key="2">
    <source>
        <dbReference type="ARBA" id="ARBA00022737"/>
    </source>
</evidence>